<protein>
    <submittedName>
        <fullName evidence="3">Rpn family recombination-promoting nuclease/putative transposase</fullName>
    </submittedName>
</protein>
<name>A0ABV8VJZ6_9NOCA</name>
<comment type="caution">
    <text evidence="3">The sequence shown here is derived from an EMBL/GenBank/DDBJ whole genome shotgun (WGS) entry which is preliminary data.</text>
</comment>
<reference evidence="4" key="1">
    <citation type="journal article" date="2019" name="Int. J. Syst. Evol. Microbiol.">
        <title>The Global Catalogue of Microorganisms (GCM) 10K type strain sequencing project: providing services to taxonomists for standard genome sequencing and annotation.</title>
        <authorList>
            <consortium name="The Broad Institute Genomics Platform"/>
            <consortium name="The Broad Institute Genome Sequencing Center for Infectious Disease"/>
            <person name="Wu L."/>
            <person name="Ma J."/>
        </authorList>
    </citation>
    <scope>NUCLEOTIDE SEQUENCE [LARGE SCALE GENOMIC DNA]</scope>
    <source>
        <strain evidence="4">IBRC-M 10490</strain>
    </source>
</reference>
<evidence type="ECO:0000259" key="1">
    <source>
        <dbReference type="Pfam" id="PF04754"/>
    </source>
</evidence>
<dbReference type="InterPro" id="IPR006842">
    <property type="entry name" value="Transposase_31"/>
</dbReference>
<dbReference type="RefSeq" id="WP_378562609.1">
    <property type="nucleotide sequence ID" value="NZ_JBHSDL010000014.1"/>
</dbReference>
<gene>
    <name evidence="3" type="ORF">ACFO5K_16040</name>
</gene>
<dbReference type="EMBL" id="JBHSDL010000014">
    <property type="protein sequence ID" value="MFC4375611.1"/>
    <property type="molecule type" value="Genomic_DNA"/>
</dbReference>
<dbReference type="Pfam" id="PF04754">
    <property type="entry name" value="Transposase_31"/>
    <property type="match status" value="1"/>
</dbReference>
<dbReference type="Pfam" id="PF14261">
    <property type="entry name" value="DUF4351"/>
    <property type="match status" value="1"/>
</dbReference>
<dbReference type="InterPro" id="IPR051699">
    <property type="entry name" value="Rpn/YhgA-like_nuclease"/>
</dbReference>
<dbReference type="PANTHER" id="PTHR34611:SF2">
    <property type="entry name" value="INACTIVE RECOMBINATION-PROMOTING NUCLEASE-LIKE PROTEIN RPNE-RELATED"/>
    <property type="match status" value="1"/>
</dbReference>
<evidence type="ECO:0000313" key="4">
    <source>
        <dbReference type="Proteomes" id="UP001595844"/>
    </source>
</evidence>
<keyword evidence="4" id="KW-1185">Reference proteome</keyword>
<dbReference type="Proteomes" id="UP001595844">
    <property type="component" value="Unassembled WGS sequence"/>
</dbReference>
<accession>A0ABV8VJZ6</accession>
<evidence type="ECO:0000313" key="3">
    <source>
        <dbReference type="EMBL" id="MFC4375611.1"/>
    </source>
</evidence>
<organism evidence="3 4">
    <name type="scientific">Nocardia halotolerans</name>
    <dbReference type="NCBI Taxonomy" id="1755878"/>
    <lineage>
        <taxon>Bacteria</taxon>
        <taxon>Bacillati</taxon>
        <taxon>Actinomycetota</taxon>
        <taxon>Actinomycetes</taxon>
        <taxon>Mycobacteriales</taxon>
        <taxon>Nocardiaceae</taxon>
        <taxon>Nocardia</taxon>
    </lineage>
</organism>
<feature type="domain" description="Transposase (putative) YhgA-like" evidence="1">
    <location>
        <begin position="7"/>
        <end position="196"/>
    </location>
</feature>
<evidence type="ECO:0000259" key="2">
    <source>
        <dbReference type="Pfam" id="PF14261"/>
    </source>
</evidence>
<dbReference type="PANTHER" id="PTHR34611">
    <property type="match status" value="1"/>
</dbReference>
<dbReference type="InterPro" id="IPR025587">
    <property type="entry name" value="DUF4351"/>
</dbReference>
<proteinExistence type="predicted"/>
<sequence length="317" mass="35350">MTVRPTSPHDALCRRVLGRPENAASELRSKLPEAFVAQADWPTLKQLPTGFISPRLTPRYGDLLFSVQAAGQETFIYCLIEHQSSTDKWMSLRLIEYMVAIWTRYVGDDPQTTTLPAIIPLVVHADPKGRRWSAPTELSELFALSPPVRASLGDLVPRMRYLLDDMADTDLAELRKRELTPAVLVMLYVLKVAPGRRDAGTRLLPLVEDVAAMFDGPNGRGDLQAMVEYIITVSDTDPTGFDSLFDRLGPQAQEVVMTTAEKLEARGMADALLRQLNRKFGEVPESVVARVRSAQNVDLERWIDQILTASTMDETLS</sequence>
<feature type="domain" description="DUF4351" evidence="2">
    <location>
        <begin position="265"/>
        <end position="314"/>
    </location>
</feature>